<sequence>MKMFVMAAAECSSSKGENGTKIPPHSPDIPKDFLGVFKVKHEIDADIVDVSTGLSHSALLTNKQHIYTWGRHRNKLERNEPQKLLTPKMLGLMCNVIKDLPSLAAAFVHMLGGEFVSAVNTVKQVIDNRNGVMTDQDDEFLHVRSVMGGNSWRDGPSTTLFQHALLHLPKPTDRRNSKRIETNLADAWSNRDAKRIDGDGEAKMLSKWTPSSSQLTTNVHCGECIREWLEIVKGNQGDDQQIIYRTKGIRRDNQQSLHPINGIKERQSTHHCTA</sequence>
<protein>
    <submittedName>
        <fullName evidence="2">Uncharacterized protein</fullName>
    </submittedName>
</protein>
<dbReference type="AlphaFoldDB" id="A0AAF3FMI7"/>
<evidence type="ECO:0000313" key="1">
    <source>
        <dbReference type="Proteomes" id="UP000887575"/>
    </source>
</evidence>
<keyword evidence="1" id="KW-1185">Reference proteome</keyword>
<name>A0AAF3FMI7_9BILA</name>
<dbReference type="InterPro" id="IPR000408">
    <property type="entry name" value="Reg_chr_condens"/>
</dbReference>
<accession>A0AAF3FMI7</accession>
<dbReference type="InterPro" id="IPR009091">
    <property type="entry name" value="RCC1/BLIP-II"/>
</dbReference>
<organism evidence="1 2">
    <name type="scientific">Mesorhabditis belari</name>
    <dbReference type="NCBI Taxonomy" id="2138241"/>
    <lineage>
        <taxon>Eukaryota</taxon>
        <taxon>Metazoa</taxon>
        <taxon>Ecdysozoa</taxon>
        <taxon>Nematoda</taxon>
        <taxon>Chromadorea</taxon>
        <taxon>Rhabditida</taxon>
        <taxon>Rhabditina</taxon>
        <taxon>Rhabditomorpha</taxon>
        <taxon>Rhabditoidea</taxon>
        <taxon>Rhabditidae</taxon>
        <taxon>Mesorhabditinae</taxon>
        <taxon>Mesorhabditis</taxon>
    </lineage>
</organism>
<dbReference type="Proteomes" id="UP000887575">
    <property type="component" value="Unassembled WGS sequence"/>
</dbReference>
<proteinExistence type="predicted"/>
<evidence type="ECO:0000313" key="2">
    <source>
        <dbReference type="WBParaSite" id="MBELARI_LOCUS8388"/>
    </source>
</evidence>
<dbReference type="SUPFAM" id="SSF50985">
    <property type="entry name" value="RCC1/BLIP-II"/>
    <property type="match status" value="1"/>
</dbReference>
<dbReference type="PROSITE" id="PS00626">
    <property type="entry name" value="RCC1_2"/>
    <property type="match status" value="1"/>
</dbReference>
<dbReference type="WBParaSite" id="MBELARI_LOCUS8388">
    <property type="protein sequence ID" value="MBELARI_LOCUS8388"/>
    <property type="gene ID" value="MBELARI_LOCUS8388"/>
</dbReference>
<dbReference type="Gene3D" id="2.130.10.30">
    <property type="entry name" value="Regulator of chromosome condensation 1/beta-lactamase-inhibitor protein II"/>
    <property type="match status" value="1"/>
</dbReference>
<reference evidence="2" key="1">
    <citation type="submission" date="2024-02" db="UniProtKB">
        <authorList>
            <consortium name="WormBaseParasite"/>
        </authorList>
    </citation>
    <scope>IDENTIFICATION</scope>
</reference>